<dbReference type="Gene3D" id="1.20.144.10">
    <property type="entry name" value="Phosphatidic acid phosphatase type 2/haloperoxidase"/>
    <property type="match status" value="1"/>
</dbReference>
<dbReference type="SUPFAM" id="SSF48317">
    <property type="entry name" value="Acid phosphatase/Vanadium-dependent haloperoxidase"/>
    <property type="match status" value="1"/>
</dbReference>
<dbReference type="EMBL" id="PVHK01000005">
    <property type="protein sequence ID" value="PRH44224.1"/>
    <property type="molecule type" value="Genomic_DNA"/>
</dbReference>
<feature type="transmembrane region" description="Helical" evidence="1">
    <location>
        <begin position="149"/>
        <end position="167"/>
    </location>
</feature>
<accession>A0AA44YAD8</accession>
<dbReference type="Pfam" id="PF01569">
    <property type="entry name" value="PAP2"/>
    <property type="match status" value="1"/>
</dbReference>
<evidence type="ECO:0000313" key="5">
    <source>
        <dbReference type="Proteomes" id="UP000237632"/>
    </source>
</evidence>
<reference evidence="4 5" key="1">
    <citation type="submission" date="2018-03" db="EMBL/GenBank/DDBJ databases">
        <authorList>
            <person name="Nguyen K."/>
            <person name="Fouts D."/>
            <person name="Sutton G."/>
        </authorList>
    </citation>
    <scope>NUCLEOTIDE SEQUENCE [LARGE SCALE GENOMIC DNA]</scope>
    <source>
        <strain evidence="4 5">AU3578</strain>
    </source>
</reference>
<keyword evidence="1" id="KW-1133">Transmembrane helix</keyword>
<proteinExistence type="predicted"/>
<dbReference type="InterPro" id="IPR036938">
    <property type="entry name" value="PAP2/HPO_sf"/>
</dbReference>
<feature type="transmembrane region" description="Helical" evidence="1">
    <location>
        <begin position="124"/>
        <end position="143"/>
    </location>
</feature>
<feature type="transmembrane region" description="Helical" evidence="1">
    <location>
        <begin position="94"/>
        <end position="112"/>
    </location>
</feature>
<dbReference type="Proteomes" id="UP000237632">
    <property type="component" value="Unassembled WGS sequence"/>
</dbReference>
<feature type="transmembrane region" description="Helical" evidence="1">
    <location>
        <begin position="7"/>
        <end position="27"/>
    </location>
</feature>
<reference evidence="3" key="2">
    <citation type="submission" date="2023-07" db="EMBL/GenBank/DDBJ databases">
        <title>A collection of bacterial strains from the Burkholderia cepacia Research Laboratory and Repository.</title>
        <authorList>
            <person name="Lipuma J."/>
            <person name="Spilker T."/>
            <person name="Caverly L."/>
        </authorList>
    </citation>
    <scope>NUCLEOTIDE SEQUENCE</scope>
    <source>
        <strain evidence="3">AU44268</strain>
    </source>
</reference>
<dbReference type="AlphaFoldDB" id="A0AA44YAD8"/>
<comment type="caution">
    <text evidence="4">The sequence shown here is derived from an EMBL/GenBank/DDBJ whole genome shotgun (WGS) entry which is preliminary data.</text>
</comment>
<feature type="domain" description="Phosphatidic acid phosphatase type 2/haloperoxidase" evidence="2">
    <location>
        <begin position="66"/>
        <end position="144"/>
    </location>
</feature>
<evidence type="ECO:0000313" key="4">
    <source>
        <dbReference type="EMBL" id="PRH44224.1"/>
    </source>
</evidence>
<keyword evidence="1" id="KW-0812">Transmembrane</keyword>
<dbReference type="RefSeq" id="WP_046424618.1">
    <property type="nucleotide sequence ID" value="NZ_CADFFG010000002.1"/>
</dbReference>
<evidence type="ECO:0000256" key="1">
    <source>
        <dbReference type="SAM" id="Phobius"/>
    </source>
</evidence>
<evidence type="ECO:0000259" key="2">
    <source>
        <dbReference type="Pfam" id="PF01569"/>
    </source>
</evidence>
<sequence>MWSEISNIGDAALTLPVALTCAVWLALSDWRLAVRWVALLAAGMSVVGATKILYAGCGIEIPQFDFRVISGHTMLSTSVWTVALATLWQGFRAGKAPGVAAGLAVGAVTAIARVLDHSHTVPEVVAGWLLGAAVALAFLRAYGDAQPRAFSPRIAAVSLLLVSSIAYGHRAPFQQMIDTHSPQFCAFVRGAGNGA</sequence>
<dbReference type="EMBL" id="JAUJRV010000001">
    <property type="protein sequence ID" value="MDN7793924.1"/>
    <property type="molecule type" value="Genomic_DNA"/>
</dbReference>
<feature type="transmembrane region" description="Helical" evidence="1">
    <location>
        <begin position="33"/>
        <end position="54"/>
    </location>
</feature>
<dbReference type="Proteomes" id="UP001171620">
    <property type="component" value="Unassembled WGS sequence"/>
</dbReference>
<protein>
    <submittedName>
        <fullName evidence="4">Phosphatase PAP2 family protein</fullName>
    </submittedName>
</protein>
<feature type="transmembrane region" description="Helical" evidence="1">
    <location>
        <begin position="66"/>
        <end position="88"/>
    </location>
</feature>
<gene>
    <name evidence="4" type="ORF">C6T65_00740</name>
    <name evidence="3" type="ORF">QZM33_02995</name>
</gene>
<evidence type="ECO:0000313" key="3">
    <source>
        <dbReference type="EMBL" id="MDN7793924.1"/>
    </source>
</evidence>
<dbReference type="CDD" id="cd01610">
    <property type="entry name" value="PAP2_like"/>
    <property type="match status" value="1"/>
</dbReference>
<keyword evidence="1" id="KW-0472">Membrane</keyword>
<dbReference type="InterPro" id="IPR000326">
    <property type="entry name" value="PAP2/HPO"/>
</dbReference>
<organism evidence="4 5">
    <name type="scientific">Burkholderia vietnamiensis</name>
    <dbReference type="NCBI Taxonomy" id="60552"/>
    <lineage>
        <taxon>Bacteria</taxon>
        <taxon>Pseudomonadati</taxon>
        <taxon>Pseudomonadota</taxon>
        <taxon>Betaproteobacteria</taxon>
        <taxon>Burkholderiales</taxon>
        <taxon>Burkholderiaceae</taxon>
        <taxon>Burkholderia</taxon>
        <taxon>Burkholderia cepacia complex</taxon>
    </lineage>
</organism>
<name>A0AA44YAD8_BURVI</name>